<evidence type="ECO:0000256" key="2">
    <source>
        <dbReference type="ARBA" id="ARBA00022741"/>
    </source>
</evidence>
<evidence type="ECO:0000259" key="4">
    <source>
        <dbReference type="PROSITE" id="PS50893"/>
    </source>
</evidence>
<dbReference type="SUPFAM" id="SSF52540">
    <property type="entry name" value="P-loop containing nucleoside triphosphate hydrolases"/>
    <property type="match status" value="1"/>
</dbReference>
<dbReference type="GO" id="GO:0005524">
    <property type="term" value="F:ATP binding"/>
    <property type="evidence" value="ECO:0007669"/>
    <property type="project" value="UniProtKB-KW"/>
</dbReference>
<dbReference type="InterPro" id="IPR003593">
    <property type="entry name" value="AAA+_ATPase"/>
</dbReference>
<dbReference type="InterPro" id="IPR050763">
    <property type="entry name" value="ABC_transporter_ATP-binding"/>
</dbReference>
<dbReference type="PANTHER" id="PTHR42711">
    <property type="entry name" value="ABC TRANSPORTER ATP-BINDING PROTEIN"/>
    <property type="match status" value="1"/>
</dbReference>
<sequence>MCIIEVTNVSRSFTYPTNKGWNFFMRNTFTEKKAVDNVSFKINCGEIVGYIGPNGAGKSTTIKMLIGVLKPSLGSVYVAGRDPFVYRQDNAMQIGVLFGQRTQLWWDLPLIDTLNLHCHMYRLSKETYLYQVEWLSEVLELQNIIKVPIRQLSFGQRMRCELAVTLLHKPSILYLDEPTIGMDVIVKSSIRDYLLKINKHDNITILLTSHDLVEIENICNRIMVINDGKLLFDGTINKLREEYMPNILVTLKYEGTIENSMMHRLNNYTEVAQRHITFNINKQKEGLSIISDLYRYCNIIDLQITESPIEDIIKELYKRT</sequence>
<dbReference type="InterPro" id="IPR003439">
    <property type="entry name" value="ABC_transporter-like_ATP-bd"/>
</dbReference>
<dbReference type="OrthoDB" id="9808363at2"/>
<dbReference type="Pfam" id="PF00005">
    <property type="entry name" value="ABC_tran"/>
    <property type="match status" value="1"/>
</dbReference>
<keyword evidence="1" id="KW-0813">Transport</keyword>
<dbReference type="SMART" id="SM00382">
    <property type="entry name" value="AAA"/>
    <property type="match status" value="1"/>
</dbReference>
<protein>
    <submittedName>
        <fullName evidence="5">ATP-binding cassette domain-containing protein</fullName>
    </submittedName>
</protein>
<name>A0A3N2QB17_9BACT</name>
<dbReference type="Gene3D" id="3.40.50.300">
    <property type="entry name" value="P-loop containing nucleotide triphosphate hydrolases"/>
    <property type="match status" value="1"/>
</dbReference>
<dbReference type="PANTHER" id="PTHR42711:SF1">
    <property type="entry name" value="ABC-TRANSPORT PROTEIN, ATP-BINDING COMPONENT"/>
    <property type="match status" value="1"/>
</dbReference>
<dbReference type="InterPro" id="IPR027417">
    <property type="entry name" value="P-loop_NTPase"/>
</dbReference>
<organism evidence="5 6">
    <name type="scientific">Candidatus Cardinium hertigii</name>
    <dbReference type="NCBI Taxonomy" id="247481"/>
    <lineage>
        <taxon>Bacteria</taxon>
        <taxon>Pseudomonadati</taxon>
        <taxon>Bacteroidota</taxon>
        <taxon>Cytophagia</taxon>
        <taxon>Cytophagales</taxon>
        <taxon>Amoebophilaceae</taxon>
        <taxon>Candidatus Cardinium</taxon>
    </lineage>
</organism>
<dbReference type="PROSITE" id="PS50893">
    <property type="entry name" value="ABC_TRANSPORTER_2"/>
    <property type="match status" value="1"/>
</dbReference>
<keyword evidence="6" id="KW-1185">Reference proteome</keyword>
<proteinExistence type="predicted"/>
<comment type="caution">
    <text evidence="5">The sequence shown here is derived from an EMBL/GenBank/DDBJ whole genome shotgun (WGS) entry which is preliminary data.</text>
</comment>
<accession>A0A3N2QB17</accession>
<evidence type="ECO:0000256" key="3">
    <source>
        <dbReference type="ARBA" id="ARBA00022840"/>
    </source>
</evidence>
<keyword evidence="2" id="KW-0547">Nucleotide-binding</keyword>
<evidence type="ECO:0000313" key="6">
    <source>
        <dbReference type="Proteomes" id="UP000270927"/>
    </source>
</evidence>
<dbReference type="AlphaFoldDB" id="A0A3N2QB17"/>
<reference evidence="5 6" key="1">
    <citation type="submission" date="2018-09" db="EMBL/GenBank/DDBJ databases">
        <title>Comparative Genomics of Wolbachia-Cardinium Dual Endosymbiosis in a Plant-Parasitic Nematode.</title>
        <authorList>
            <person name="Brown A.M.V."/>
            <person name="Wasala S.K."/>
            <person name="Howe D.K."/>
            <person name="Peetz A.B."/>
            <person name="Zasada I.A."/>
            <person name="Denver D.R."/>
        </authorList>
    </citation>
    <scope>NUCLEOTIDE SEQUENCE [LARGE SCALE GENOMIC DNA]</scope>
    <source>
        <strain evidence="5 6">Pp_1</strain>
    </source>
</reference>
<evidence type="ECO:0000256" key="1">
    <source>
        <dbReference type="ARBA" id="ARBA00022448"/>
    </source>
</evidence>
<dbReference type="EMBL" id="RARA01000027">
    <property type="protein sequence ID" value="ROT46998.1"/>
    <property type="molecule type" value="Genomic_DNA"/>
</dbReference>
<keyword evidence="3 5" id="KW-0067">ATP-binding</keyword>
<dbReference type="GO" id="GO:0016887">
    <property type="term" value="F:ATP hydrolysis activity"/>
    <property type="evidence" value="ECO:0007669"/>
    <property type="project" value="InterPro"/>
</dbReference>
<gene>
    <name evidence="5" type="ORF">EDM02_05520</name>
</gene>
<evidence type="ECO:0000313" key="5">
    <source>
        <dbReference type="EMBL" id="ROT46998.1"/>
    </source>
</evidence>
<dbReference type="Proteomes" id="UP000270927">
    <property type="component" value="Unassembled WGS sequence"/>
</dbReference>
<feature type="domain" description="ABC transporter" evidence="4">
    <location>
        <begin position="4"/>
        <end position="252"/>
    </location>
</feature>